<feature type="signal peptide" evidence="1">
    <location>
        <begin position="1"/>
        <end position="23"/>
    </location>
</feature>
<sequence>MRKHFCAILIIASAIFAYLPAKSATELNTYEQQIDTLKKDGIDPVCKMKVKAGSIKTHIHNKVVYGFCSDGCKRSFLKQPEKYLKK</sequence>
<dbReference type="SMART" id="SM00746">
    <property type="entry name" value="TRASH"/>
    <property type="match status" value="1"/>
</dbReference>
<feature type="domain" description="TRASH" evidence="2">
    <location>
        <begin position="43"/>
        <end position="80"/>
    </location>
</feature>
<keyword evidence="1" id="KW-0732">Signal</keyword>
<name>A0A4R0N9T5_9SPHI</name>
<dbReference type="Gene3D" id="1.10.620.20">
    <property type="entry name" value="Ribonucleotide Reductase, subunit A"/>
    <property type="match status" value="1"/>
</dbReference>
<evidence type="ECO:0000313" key="3">
    <source>
        <dbReference type="EMBL" id="TCC96978.1"/>
    </source>
</evidence>
<dbReference type="AlphaFoldDB" id="A0A4R0N9T5"/>
<proteinExistence type="predicted"/>
<dbReference type="InterPro" id="IPR009078">
    <property type="entry name" value="Ferritin-like_SF"/>
</dbReference>
<dbReference type="Proteomes" id="UP000291117">
    <property type="component" value="Unassembled WGS sequence"/>
</dbReference>
<dbReference type="OrthoDB" id="6382410at2"/>
<dbReference type="SUPFAM" id="SSF47240">
    <property type="entry name" value="Ferritin-like"/>
    <property type="match status" value="1"/>
</dbReference>
<evidence type="ECO:0000256" key="1">
    <source>
        <dbReference type="SAM" id="SignalP"/>
    </source>
</evidence>
<gene>
    <name evidence="3" type="ORF">EZ444_08950</name>
</gene>
<comment type="caution">
    <text evidence="3">The sequence shown here is derived from an EMBL/GenBank/DDBJ whole genome shotgun (WGS) entry which is preliminary data.</text>
</comment>
<keyword evidence="4" id="KW-1185">Reference proteome</keyword>
<dbReference type="InterPro" id="IPR007029">
    <property type="entry name" value="YHS_dom"/>
</dbReference>
<protein>
    <submittedName>
        <fullName evidence="3">YHS domain-containing protein</fullName>
    </submittedName>
</protein>
<dbReference type="RefSeq" id="WP_131608390.1">
    <property type="nucleotide sequence ID" value="NZ_SJSM01000004.1"/>
</dbReference>
<dbReference type="EMBL" id="SJSM01000004">
    <property type="protein sequence ID" value="TCC96978.1"/>
    <property type="molecule type" value="Genomic_DNA"/>
</dbReference>
<reference evidence="3 4" key="1">
    <citation type="submission" date="2019-02" db="EMBL/GenBank/DDBJ databases">
        <title>Pedobacter sp. RP-3-8 sp. nov., isolated from Arctic soil.</title>
        <authorList>
            <person name="Dahal R.H."/>
        </authorList>
    </citation>
    <scope>NUCLEOTIDE SEQUENCE [LARGE SCALE GENOMIC DNA]</scope>
    <source>
        <strain evidence="3 4">RP-3-8</strain>
    </source>
</reference>
<organism evidence="3 4">
    <name type="scientific">Pedobacter hiemivivus</name>
    <dbReference type="NCBI Taxonomy" id="2530454"/>
    <lineage>
        <taxon>Bacteria</taxon>
        <taxon>Pseudomonadati</taxon>
        <taxon>Bacteroidota</taxon>
        <taxon>Sphingobacteriia</taxon>
        <taxon>Sphingobacteriales</taxon>
        <taxon>Sphingobacteriaceae</taxon>
        <taxon>Pedobacter</taxon>
    </lineage>
</organism>
<accession>A0A4R0N9T5</accession>
<evidence type="ECO:0000259" key="2">
    <source>
        <dbReference type="SMART" id="SM00746"/>
    </source>
</evidence>
<evidence type="ECO:0000313" key="4">
    <source>
        <dbReference type="Proteomes" id="UP000291117"/>
    </source>
</evidence>
<feature type="chain" id="PRO_5020940079" evidence="1">
    <location>
        <begin position="24"/>
        <end position="86"/>
    </location>
</feature>
<dbReference type="GO" id="GO:0016491">
    <property type="term" value="F:oxidoreductase activity"/>
    <property type="evidence" value="ECO:0007669"/>
    <property type="project" value="InterPro"/>
</dbReference>
<dbReference type="InterPro" id="IPR011017">
    <property type="entry name" value="TRASH_dom"/>
</dbReference>
<dbReference type="Pfam" id="PF04945">
    <property type="entry name" value="YHS"/>
    <property type="match status" value="1"/>
</dbReference>
<dbReference type="InterPro" id="IPR012348">
    <property type="entry name" value="RNR-like"/>
</dbReference>